<dbReference type="HAMAP" id="MF_00758">
    <property type="entry name" value="UPF0301"/>
    <property type="match status" value="1"/>
</dbReference>
<gene>
    <name evidence="3" type="ORF">AKJ29_14885</name>
</gene>
<dbReference type="RefSeq" id="WP_055187734.1">
    <property type="nucleotide sequence ID" value="NZ_CP080784.1"/>
</dbReference>
<evidence type="ECO:0000313" key="4">
    <source>
        <dbReference type="Proteomes" id="UP000050471"/>
    </source>
</evidence>
<dbReference type="AlphaFoldDB" id="A0A0P7IWP6"/>
<dbReference type="NCBIfam" id="NF001266">
    <property type="entry name" value="PRK00228.1-1"/>
    <property type="match status" value="1"/>
</dbReference>
<dbReference type="STRING" id="154981.AKJ29_14885"/>
<keyword evidence="4" id="KW-1185">Reference proteome</keyword>
<name>A0A0P7IWP6_9RHOB</name>
<dbReference type="Gene3D" id="3.40.1740.10">
    <property type="entry name" value="VC0467-like"/>
    <property type="match status" value="1"/>
</dbReference>
<comment type="similarity">
    <text evidence="1 2">Belongs to the UPF0301 (AlgH) family.</text>
</comment>
<sequence length="188" mass="20141">MDRETDLSGKLLIAMPGIDDPRFDHSVVYICAHSEDGAMGIIVNKPSDDVVLDDLLSHLDIDGSELTDGQAVFFGGPVEGGRGFILHSEDYIGNETTLHVDDVFSMTATRDILEDIARGSGPKQALAALGYAGWAAGQLEGELQQNVWLTVEADRAIVFSPDHDRKWTAALAKLGIDPLLLSSKGGHA</sequence>
<proteinExistence type="inferred from homology"/>
<evidence type="ECO:0000313" key="3">
    <source>
        <dbReference type="EMBL" id="KPN63956.1"/>
    </source>
</evidence>
<dbReference type="InterPro" id="IPR003774">
    <property type="entry name" value="AlgH-like"/>
</dbReference>
<evidence type="ECO:0000256" key="2">
    <source>
        <dbReference type="HAMAP-Rule" id="MF_00758"/>
    </source>
</evidence>
<reference evidence="3 4" key="1">
    <citation type="submission" date="2015-09" db="EMBL/GenBank/DDBJ databases">
        <title>Draft genome sequence of Aliiroseovarius crassostreae CV919-312TSm, the causative agent of Roseovarius Oyster Disease (formerly Juvenile Oyster Disease).</title>
        <authorList>
            <person name="Kessner L."/>
            <person name="Spinard E."/>
            <person name="Nelson D."/>
        </authorList>
    </citation>
    <scope>NUCLEOTIDE SEQUENCE [LARGE SCALE GENOMIC DNA]</scope>
    <source>
        <strain evidence="3 4">CV919-312</strain>
    </source>
</reference>
<dbReference type="PANTHER" id="PTHR30327">
    <property type="entry name" value="UNCHARACTERIZED PROTEIN YQGE"/>
    <property type="match status" value="1"/>
</dbReference>
<dbReference type="SUPFAM" id="SSF143456">
    <property type="entry name" value="VC0467-like"/>
    <property type="match status" value="1"/>
</dbReference>
<organism evidence="3 4">
    <name type="scientific">Aliiroseovarius crassostreae</name>
    <dbReference type="NCBI Taxonomy" id="154981"/>
    <lineage>
        <taxon>Bacteria</taxon>
        <taxon>Pseudomonadati</taxon>
        <taxon>Pseudomonadota</taxon>
        <taxon>Alphaproteobacteria</taxon>
        <taxon>Rhodobacterales</taxon>
        <taxon>Paracoccaceae</taxon>
        <taxon>Aliiroseovarius</taxon>
    </lineage>
</organism>
<dbReference type="Pfam" id="PF02622">
    <property type="entry name" value="DUF179"/>
    <property type="match status" value="1"/>
</dbReference>
<dbReference type="GO" id="GO:0005829">
    <property type="term" value="C:cytosol"/>
    <property type="evidence" value="ECO:0007669"/>
    <property type="project" value="TreeGrafter"/>
</dbReference>
<dbReference type="Proteomes" id="UP000050471">
    <property type="component" value="Unassembled WGS sequence"/>
</dbReference>
<accession>A0A0P7IWP6</accession>
<dbReference type="EMBL" id="LKBA01000004">
    <property type="protein sequence ID" value="KPN63956.1"/>
    <property type="molecule type" value="Genomic_DNA"/>
</dbReference>
<protein>
    <recommendedName>
        <fullName evidence="2">UPF0301 protein AKJ29_14885</fullName>
    </recommendedName>
</protein>
<dbReference type="NCBIfam" id="NF001268">
    <property type="entry name" value="PRK00228.1-4"/>
    <property type="match status" value="1"/>
</dbReference>
<evidence type="ECO:0000256" key="1">
    <source>
        <dbReference type="ARBA" id="ARBA00009600"/>
    </source>
</evidence>
<dbReference type="PANTHER" id="PTHR30327:SF1">
    <property type="entry name" value="UPF0301 PROTEIN YQGE"/>
    <property type="match status" value="1"/>
</dbReference>
<comment type="caution">
    <text evidence="3">The sequence shown here is derived from an EMBL/GenBank/DDBJ whole genome shotgun (WGS) entry which is preliminary data.</text>
</comment>
<dbReference type="OrthoDB" id="9807486at2"/>